<dbReference type="AlphaFoldDB" id="M8C5Z9"/>
<dbReference type="ExpressionAtlas" id="M8C5Z9">
    <property type="expression patterns" value="baseline"/>
</dbReference>
<name>M8C5Z9_AEGTA</name>
<organism evidence="1">
    <name type="scientific">Aegilops tauschii</name>
    <name type="common">Tausch's goatgrass</name>
    <name type="synonym">Aegilops squarrosa</name>
    <dbReference type="NCBI Taxonomy" id="37682"/>
    <lineage>
        <taxon>Eukaryota</taxon>
        <taxon>Viridiplantae</taxon>
        <taxon>Streptophyta</taxon>
        <taxon>Embryophyta</taxon>
        <taxon>Tracheophyta</taxon>
        <taxon>Spermatophyta</taxon>
        <taxon>Magnoliopsida</taxon>
        <taxon>Liliopsida</taxon>
        <taxon>Poales</taxon>
        <taxon>Poaceae</taxon>
        <taxon>BOP clade</taxon>
        <taxon>Pooideae</taxon>
        <taxon>Triticodae</taxon>
        <taxon>Triticeae</taxon>
        <taxon>Triticinae</taxon>
        <taxon>Aegilops</taxon>
    </lineage>
</organism>
<protein>
    <submittedName>
        <fullName evidence="1">Uncharacterized protein</fullName>
    </submittedName>
</protein>
<dbReference type="EnsemblPlants" id="EMT10568">
    <property type="protein sequence ID" value="EMT10568"/>
    <property type="gene ID" value="F775_42854"/>
</dbReference>
<proteinExistence type="predicted"/>
<accession>M8C5Z9</accession>
<reference evidence="1" key="1">
    <citation type="submission" date="2015-06" db="UniProtKB">
        <authorList>
            <consortium name="EnsemblPlants"/>
        </authorList>
    </citation>
    <scope>IDENTIFICATION</scope>
</reference>
<evidence type="ECO:0000313" key="1">
    <source>
        <dbReference type="EnsemblPlants" id="EMT10568"/>
    </source>
</evidence>
<sequence length="163" mass="18877">MRVEGAPPASWATWKPPDPHLLAFALGFKNHSRVRLVFLKTPVEVKEDFEIIWKSFVEDSLLYDTYPSARRSGQQPEDISHGSSRIWVMDETSISQSRLEMERQVITQGGFSKMYNQYLLPNRKRAWAGGNDEKFMQDNSLYVAKLSTLKLYFVMLKNVKETV</sequence>